<comment type="subcellular location">
    <subcellularLocation>
        <location evidence="2">Cytoplasm</location>
    </subcellularLocation>
    <subcellularLocation>
        <location evidence="1">Nucleus</location>
    </subcellularLocation>
</comment>
<dbReference type="EMBL" id="CACSLK010000984">
    <property type="protein sequence ID" value="CAA0807062.1"/>
    <property type="molecule type" value="Genomic_DNA"/>
</dbReference>
<evidence type="ECO:0000256" key="3">
    <source>
        <dbReference type="ARBA" id="ARBA00008601"/>
    </source>
</evidence>
<reference evidence="13" key="1">
    <citation type="submission" date="2019-12" db="EMBL/GenBank/DDBJ databases">
        <authorList>
            <person name="Scholes J."/>
        </authorList>
    </citation>
    <scope>NUCLEOTIDE SEQUENCE</scope>
</reference>
<sequence>MDDGFNERMAAILKVLKAREIFKVDNTPCRIEEGLYLGSLGAANMKSTLKSLKVTHILSITSSLAQSHPNDFVYKTIQVPDKADANITQYFDECFKFIDEARARGGAVLVHCFAGRSRSVTIVVAYLMFKNGKSLSEAMGYVKSKRAVASPNYGFMLQLQEYGTSLQGNKCRAGYESHKSDASV</sequence>
<keyword evidence="6" id="KW-0904">Protein phosphatase</keyword>
<keyword evidence="4" id="KW-0963">Cytoplasm</keyword>
<comment type="caution">
    <text evidence="13">The sequence shown here is derived from an EMBL/GenBank/DDBJ whole genome shotgun (WGS) entry which is preliminary data.</text>
</comment>
<dbReference type="PANTHER" id="PTHR10159:SF511">
    <property type="entry name" value="DUAL SPECIFICITY PROTEIN PHOSPHATASE 1"/>
    <property type="match status" value="1"/>
</dbReference>
<dbReference type="PROSITE" id="PS50056">
    <property type="entry name" value="TYR_PHOSPHATASE_2"/>
    <property type="match status" value="1"/>
</dbReference>
<dbReference type="GO" id="GO:0017017">
    <property type="term" value="F:MAP kinase tyrosine/serine/threonine phosphatase activity"/>
    <property type="evidence" value="ECO:0007669"/>
    <property type="project" value="TreeGrafter"/>
</dbReference>
<organism evidence="13 14">
    <name type="scientific">Striga hermonthica</name>
    <name type="common">Purple witchweed</name>
    <name type="synonym">Buchnera hermonthica</name>
    <dbReference type="NCBI Taxonomy" id="68872"/>
    <lineage>
        <taxon>Eukaryota</taxon>
        <taxon>Viridiplantae</taxon>
        <taxon>Streptophyta</taxon>
        <taxon>Embryophyta</taxon>
        <taxon>Tracheophyta</taxon>
        <taxon>Spermatophyta</taxon>
        <taxon>Magnoliopsida</taxon>
        <taxon>eudicotyledons</taxon>
        <taxon>Gunneridae</taxon>
        <taxon>Pentapetalae</taxon>
        <taxon>asterids</taxon>
        <taxon>lamiids</taxon>
        <taxon>Lamiales</taxon>
        <taxon>Orobanchaceae</taxon>
        <taxon>Buchnereae</taxon>
        <taxon>Striga</taxon>
    </lineage>
</organism>
<dbReference type="GO" id="GO:0043409">
    <property type="term" value="P:negative regulation of MAPK cascade"/>
    <property type="evidence" value="ECO:0007669"/>
    <property type="project" value="TreeGrafter"/>
</dbReference>
<evidence type="ECO:0000256" key="2">
    <source>
        <dbReference type="ARBA" id="ARBA00004496"/>
    </source>
</evidence>
<dbReference type="OrthoDB" id="10252009at2759"/>
<evidence type="ECO:0000256" key="7">
    <source>
        <dbReference type="ARBA" id="ARBA00023242"/>
    </source>
</evidence>
<dbReference type="Pfam" id="PF00782">
    <property type="entry name" value="DSPc"/>
    <property type="match status" value="1"/>
</dbReference>
<dbReference type="GO" id="GO:0005634">
    <property type="term" value="C:nucleus"/>
    <property type="evidence" value="ECO:0007669"/>
    <property type="project" value="UniProtKB-SubCell"/>
</dbReference>
<evidence type="ECO:0000259" key="12">
    <source>
        <dbReference type="PROSITE" id="PS50056"/>
    </source>
</evidence>
<evidence type="ECO:0000256" key="1">
    <source>
        <dbReference type="ARBA" id="ARBA00004123"/>
    </source>
</evidence>
<comment type="catalytic activity">
    <reaction evidence="9">
        <text>O-phospho-L-threonyl-[protein] + H2O = L-threonyl-[protein] + phosphate</text>
        <dbReference type="Rhea" id="RHEA:47004"/>
        <dbReference type="Rhea" id="RHEA-COMP:11060"/>
        <dbReference type="Rhea" id="RHEA-COMP:11605"/>
        <dbReference type="ChEBI" id="CHEBI:15377"/>
        <dbReference type="ChEBI" id="CHEBI:30013"/>
        <dbReference type="ChEBI" id="CHEBI:43474"/>
        <dbReference type="ChEBI" id="CHEBI:61977"/>
        <dbReference type="EC" id="3.1.3.16"/>
    </reaction>
</comment>
<dbReference type="GO" id="GO:0008330">
    <property type="term" value="F:protein tyrosine/threonine phosphatase activity"/>
    <property type="evidence" value="ECO:0007669"/>
    <property type="project" value="TreeGrafter"/>
</dbReference>
<dbReference type="PANTHER" id="PTHR10159">
    <property type="entry name" value="DUAL SPECIFICITY PROTEIN PHOSPHATASE"/>
    <property type="match status" value="1"/>
</dbReference>
<accession>A0A9N7MI87</accession>
<feature type="domain" description="Tyrosine specific protein phosphatases" evidence="12">
    <location>
        <begin position="89"/>
        <end position="146"/>
    </location>
</feature>
<dbReference type="CDD" id="cd14498">
    <property type="entry name" value="DSP"/>
    <property type="match status" value="1"/>
</dbReference>
<name>A0A9N7MI87_STRHE</name>
<keyword evidence="7" id="KW-0539">Nucleus</keyword>
<evidence type="ECO:0000259" key="11">
    <source>
        <dbReference type="PROSITE" id="PS50054"/>
    </source>
</evidence>
<dbReference type="SUPFAM" id="SSF52799">
    <property type="entry name" value="(Phosphotyrosine protein) phosphatases II"/>
    <property type="match status" value="1"/>
</dbReference>
<dbReference type="InterPro" id="IPR000340">
    <property type="entry name" value="Dual-sp_phosphatase_cat-dom"/>
</dbReference>
<dbReference type="InterPro" id="IPR029021">
    <property type="entry name" value="Prot-tyrosine_phosphatase-like"/>
</dbReference>
<evidence type="ECO:0000256" key="6">
    <source>
        <dbReference type="ARBA" id="ARBA00022912"/>
    </source>
</evidence>
<dbReference type="GO" id="GO:0033550">
    <property type="term" value="F:MAP kinase tyrosine phosphatase activity"/>
    <property type="evidence" value="ECO:0007669"/>
    <property type="project" value="TreeGrafter"/>
</dbReference>
<dbReference type="FunFam" id="3.90.190.10:FF:000056">
    <property type="entry name" value="Dual specificity phosphatase 12"/>
    <property type="match status" value="1"/>
</dbReference>
<dbReference type="Proteomes" id="UP001153555">
    <property type="component" value="Unassembled WGS sequence"/>
</dbReference>
<feature type="domain" description="Tyrosine-protein phosphatase" evidence="11">
    <location>
        <begin position="27"/>
        <end position="168"/>
    </location>
</feature>
<dbReference type="AlphaFoldDB" id="A0A9N7MI87"/>
<dbReference type="PROSITE" id="PS50054">
    <property type="entry name" value="TYR_PHOSPHATASE_DUAL"/>
    <property type="match status" value="1"/>
</dbReference>
<keyword evidence="14" id="KW-1185">Reference proteome</keyword>
<comment type="catalytic activity">
    <reaction evidence="10">
        <text>O-phospho-L-tyrosyl-[protein] + H2O = L-tyrosyl-[protein] + phosphate</text>
        <dbReference type="Rhea" id="RHEA:10684"/>
        <dbReference type="Rhea" id="RHEA-COMP:10136"/>
        <dbReference type="Rhea" id="RHEA-COMP:20101"/>
        <dbReference type="ChEBI" id="CHEBI:15377"/>
        <dbReference type="ChEBI" id="CHEBI:43474"/>
        <dbReference type="ChEBI" id="CHEBI:46858"/>
        <dbReference type="ChEBI" id="CHEBI:61978"/>
        <dbReference type="EC" id="3.1.3.48"/>
    </reaction>
</comment>
<dbReference type="InterPro" id="IPR000387">
    <property type="entry name" value="Tyr_Pase_dom"/>
</dbReference>
<comment type="similarity">
    <text evidence="3">Belongs to the protein-tyrosine phosphatase family. Non-receptor class dual specificity subfamily.</text>
</comment>
<evidence type="ECO:0000256" key="10">
    <source>
        <dbReference type="ARBA" id="ARBA00051722"/>
    </source>
</evidence>
<comment type="catalytic activity">
    <reaction evidence="8">
        <text>O-phospho-L-seryl-[protein] + H2O = L-seryl-[protein] + phosphate</text>
        <dbReference type="Rhea" id="RHEA:20629"/>
        <dbReference type="Rhea" id="RHEA-COMP:9863"/>
        <dbReference type="Rhea" id="RHEA-COMP:11604"/>
        <dbReference type="ChEBI" id="CHEBI:15377"/>
        <dbReference type="ChEBI" id="CHEBI:29999"/>
        <dbReference type="ChEBI" id="CHEBI:43474"/>
        <dbReference type="ChEBI" id="CHEBI:83421"/>
        <dbReference type="EC" id="3.1.3.16"/>
    </reaction>
</comment>
<dbReference type="Gene3D" id="3.90.190.10">
    <property type="entry name" value="Protein tyrosine phosphatase superfamily"/>
    <property type="match status" value="1"/>
</dbReference>
<dbReference type="InterPro" id="IPR020422">
    <property type="entry name" value="TYR_PHOSPHATASE_DUAL_dom"/>
</dbReference>
<dbReference type="SMART" id="SM00195">
    <property type="entry name" value="DSPc"/>
    <property type="match status" value="1"/>
</dbReference>
<evidence type="ECO:0000256" key="8">
    <source>
        <dbReference type="ARBA" id="ARBA00047761"/>
    </source>
</evidence>
<evidence type="ECO:0000256" key="9">
    <source>
        <dbReference type="ARBA" id="ARBA00048336"/>
    </source>
</evidence>
<evidence type="ECO:0000313" key="13">
    <source>
        <dbReference type="EMBL" id="CAA0807062.1"/>
    </source>
</evidence>
<gene>
    <name evidence="13" type="ORF">SHERM_09930</name>
</gene>
<dbReference type="GO" id="GO:0004722">
    <property type="term" value="F:protein serine/threonine phosphatase activity"/>
    <property type="evidence" value="ECO:0007669"/>
    <property type="project" value="UniProtKB-EC"/>
</dbReference>
<protein>
    <submittedName>
        <fullName evidence="13">Dual specificity protein phosphatase 1</fullName>
    </submittedName>
</protein>
<evidence type="ECO:0000256" key="5">
    <source>
        <dbReference type="ARBA" id="ARBA00022801"/>
    </source>
</evidence>
<evidence type="ECO:0000313" key="14">
    <source>
        <dbReference type="Proteomes" id="UP001153555"/>
    </source>
</evidence>
<keyword evidence="5" id="KW-0378">Hydrolase</keyword>
<evidence type="ECO:0000256" key="4">
    <source>
        <dbReference type="ARBA" id="ARBA00022490"/>
    </source>
</evidence>
<dbReference type="GO" id="GO:0005737">
    <property type="term" value="C:cytoplasm"/>
    <property type="evidence" value="ECO:0007669"/>
    <property type="project" value="UniProtKB-SubCell"/>
</dbReference>
<proteinExistence type="inferred from homology"/>